<dbReference type="InterPro" id="IPR012902">
    <property type="entry name" value="N_methyl_site"/>
</dbReference>
<dbReference type="EMBL" id="MHLO01000043">
    <property type="protein sequence ID" value="OGZ10936.1"/>
    <property type="molecule type" value="Genomic_DNA"/>
</dbReference>
<dbReference type="Pfam" id="PF07963">
    <property type="entry name" value="N_methyl"/>
    <property type="match status" value="1"/>
</dbReference>
<evidence type="ECO:0000313" key="2">
    <source>
        <dbReference type="EMBL" id="OGZ10936.1"/>
    </source>
</evidence>
<reference evidence="2 3" key="1">
    <citation type="journal article" date="2016" name="Nat. Commun.">
        <title>Thousands of microbial genomes shed light on interconnected biogeochemical processes in an aquifer system.</title>
        <authorList>
            <person name="Anantharaman K."/>
            <person name="Brown C.T."/>
            <person name="Hug L.A."/>
            <person name="Sharon I."/>
            <person name="Castelle C.J."/>
            <person name="Probst A.J."/>
            <person name="Thomas B.C."/>
            <person name="Singh A."/>
            <person name="Wilkins M.J."/>
            <person name="Karaoz U."/>
            <person name="Brodie E.L."/>
            <person name="Williams K.H."/>
            <person name="Hubbard S.S."/>
            <person name="Banfield J.F."/>
        </authorList>
    </citation>
    <scope>NUCLEOTIDE SEQUENCE [LARGE SCALE GENOMIC DNA]</scope>
</reference>
<dbReference type="STRING" id="1798664.A3C93_02740"/>
<dbReference type="Proteomes" id="UP000178636">
    <property type="component" value="Unassembled WGS sequence"/>
</dbReference>
<dbReference type="AlphaFoldDB" id="A0A1G2DBE9"/>
<accession>A0A1G2DBE9</accession>
<evidence type="ECO:0000256" key="1">
    <source>
        <dbReference type="SAM" id="Phobius"/>
    </source>
</evidence>
<proteinExistence type="predicted"/>
<comment type="caution">
    <text evidence="2">The sequence shown here is derived from an EMBL/GenBank/DDBJ whole genome shotgun (WGS) entry which is preliminary data.</text>
</comment>
<feature type="transmembrane region" description="Helical" evidence="1">
    <location>
        <begin position="12"/>
        <end position="33"/>
    </location>
</feature>
<protein>
    <submittedName>
        <fullName evidence="2">Uncharacterized protein</fullName>
    </submittedName>
</protein>
<organism evidence="2 3">
    <name type="scientific">Candidatus Lloydbacteria bacterium RIFCSPHIGHO2_02_FULL_54_17</name>
    <dbReference type="NCBI Taxonomy" id="1798664"/>
    <lineage>
        <taxon>Bacteria</taxon>
        <taxon>Candidatus Lloydiibacteriota</taxon>
    </lineage>
</organism>
<gene>
    <name evidence="2" type="ORF">A3C93_02740</name>
</gene>
<name>A0A1G2DBE9_9BACT</name>
<keyword evidence="1" id="KW-1133">Transmembrane helix</keyword>
<sequence>MISISNTKKGITLIESVVSIAILSVAITGPMALAAHSIKASGAARNELIATHLAEEGLEIVRNMRDNKSAEDGSDRKNENGNNWMVDIFSKCSAYLGCAVDATAHASVDVWNHEMTAGAIIPCQSDCSQQSVVYLNPGTGLYRQSMASLGAPWVRTQFRRTILLEGVDDLLAPKREVRVTSTVTFPGYGGTSRTISVSQSIFNWFPYLHF</sequence>
<keyword evidence="1" id="KW-0812">Transmembrane</keyword>
<keyword evidence="1" id="KW-0472">Membrane</keyword>
<evidence type="ECO:0000313" key="3">
    <source>
        <dbReference type="Proteomes" id="UP000178636"/>
    </source>
</evidence>